<dbReference type="GO" id="GO:0015031">
    <property type="term" value="P:protein transport"/>
    <property type="evidence" value="ECO:0007669"/>
    <property type="project" value="UniProtKB-KW"/>
</dbReference>
<keyword evidence="3" id="KW-0813">Transport</keyword>
<evidence type="ECO:0000256" key="4">
    <source>
        <dbReference type="ARBA" id="ARBA00022475"/>
    </source>
</evidence>
<evidence type="ECO:0000256" key="2">
    <source>
        <dbReference type="ARBA" id="ARBA00006555"/>
    </source>
</evidence>
<sequence>MAKGRSICNVLKQIRKQIADANGIGYAPTPCHFKGECRGTCPACEAEVRFIERELDMRHMAGKAVTLLGLSVGMASLTACHETPKTSKAKNKTETVVERIRIATGDIDGDIASPSDSPVRTMVKFIPPEIAVNHKQKRNRHGKTLFSSPENIQTGDIEIKPNAIITDTADVCNATDTTEYKAVPSYLITGEIQAPAAIRNKKGDDPNNPVYSYVENSPQFQGGLQALTKYIADNLRYPNGDSDIHGRVVVNFIVERDGSLSDVKILRSVDPLLDKEALRIVNSMPKWLPGTHDGKVVRVEHYVAVKF</sequence>
<dbReference type="Pfam" id="PF03544">
    <property type="entry name" value="TonB_C"/>
    <property type="match status" value="1"/>
</dbReference>
<reference evidence="11" key="1">
    <citation type="submission" date="2011-01" db="EMBL/GenBank/DDBJ databases">
        <authorList>
            <person name="Muzny D."/>
            <person name="Qin X."/>
            <person name="Buhay C."/>
            <person name="Dugan-Rocha S."/>
            <person name="Ding Y."/>
            <person name="Chen G."/>
            <person name="Hawes A."/>
            <person name="Holder M."/>
            <person name="Jhangiani S."/>
            <person name="Johnson A."/>
            <person name="Khan Z."/>
            <person name="Li Z."/>
            <person name="Liu W."/>
            <person name="Liu X."/>
            <person name="Perez L."/>
            <person name="Shen H."/>
            <person name="Wang Q."/>
            <person name="Watt J."/>
            <person name="Xi L."/>
            <person name="Xin Y."/>
            <person name="Zhou J."/>
            <person name="Deng J."/>
            <person name="Jiang H."/>
            <person name="Liu Y."/>
            <person name="Qu J."/>
            <person name="Song X.-Z."/>
            <person name="Zhang L."/>
            <person name="Villasana D."/>
            <person name="Johnson A."/>
            <person name="Liu J."/>
            <person name="Liyanage D."/>
            <person name="Lorensuhewa L."/>
            <person name="Robinson T."/>
            <person name="Song A."/>
            <person name="Song B.-B."/>
            <person name="Dinh H."/>
            <person name="Thornton R."/>
            <person name="Coyle M."/>
            <person name="Francisco L."/>
            <person name="Jackson L."/>
            <person name="Javaid M."/>
            <person name="Korchina V."/>
            <person name="Kovar C."/>
            <person name="Mata R."/>
            <person name="Mathew T."/>
            <person name="Ngo R."/>
            <person name="Nguyen L."/>
            <person name="Nguyen N."/>
            <person name="Okwuonu G."/>
            <person name="Ongeri F."/>
            <person name="Pham C."/>
            <person name="Simmons D."/>
            <person name="Wilczek-Boney K."/>
            <person name="Hale W."/>
            <person name="Jakkamsetti A."/>
            <person name="Pham P."/>
            <person name="Ruth R."/>
            <person name="San Lucas F."/>
            <person name="Warren J."/>
            <person name="Zhang J."/>
            <person name="Zhao Z."/>
            <person name="Zhou C."/>
            <person name="Zhu D."/>
            <person name="Lee S."/>
            <person name="Bess C."/>
            <person name="Blankenburg K."/>
            <person name="Forbes L."/>
            <person name="Fu Q."/>
            <person name="Gubbala S."/>
            <person name="Hirani K."/>
            <person name="Jayaseelan J.C."/>
            <person name="Lara F."/>
            <person name="Munidasa M."/>
            <person name="Palculict T."/>
            <person name="Patil S."/>
            <person name="Pu L.-L."/>
            <person name="Saada N."/>
            <person name="Tang L."/>
            <person name="Weissenberger G."/>
            <person name="Zhu Y."/>
            <person name="Hemphill L."/>
            <person name="Shang Y."/>
            <person name="Youmans B."/>
            <person name="Ayvaz T."/>
            <person name="Ross M."/>
            <person name="Santibanez J."/>
            <person name="Aqrawi P."/>
            <person name="Gross S."/>
            <person name="Joshi V."/>
            <person name="Fowler G."/>
            <person name="Nazareth L."/>
            <person name="Reid J."/>
            <person name="Worley K."/>
            <person name="Petrosino J."/>
            <person name="Highlander S."/>
            <person name="Gibbs R."/>
        </authorList>
    </citation>
    <scope>NUCLEOTIDE SEQUENCE [LARGE SCALE GENOMIC DNA]</scope>
    <source>
        <strain evidence="11">ATCC 33269</strain>
    </source>
</reference>
<dbReference type="InterPro" id="IPR037682">
    <property type="entry name" value="TonB_C"/>
</dbReference>
<evidence type="ECO:0000256" key="5">
    <source>
        <dbReference type="ARBA" id="ARBA00022519"/>
    </source>
</evidence>
<keyword evidence="8" id="KW-1133">Transmembrane helix</keyword>
<dbReference type="AlphaFoldDB" id="E7RS81"/>
<dbReference type="GO" id="GO:0098797">
    <property type="term" value="C:plasma membrane protein complex"/>
    <property type="evidence" value="ECO:0007669"/>
    <property type="project" value="TreeGrafter"/>
</dbReference>
<evidence type="ECO:0000256" key="8">
    <source>
        <dbReference type="ARBA" id="ARBA00022989"/>
    </source>
</evidence>
<comment type="subcellular location">
    <subcellularLocation>
        <location evidence="1">Cell inner membrane</location>
        <topology evidence="1">Single-pass membrane protein</topology>
        <orientation evidence="1">Periplasmic side</orientation>
    </subcellularLocation>
</comment>
<evidence type="ECO:0000256" key="9">
    <source>
        <dbReference type="ARBA" id="ARBA00023136"/>
    </source>
</evidence>
<dbReference type="NCBIfam" id="TIGR01352">
    <property type="entry name" value="tonB_Cterm"/>
    <property type="match status" value="1"/>
</dbReference>
<proteinExistence type="inferred from homology"/>
<accession>E7RS81</accession>
<evidence type="ECO:0000259" key="10">
    <source>
        <dbReference type="Pfam" id="PF03544"/>
    </source>
</evidence>
<keyword evidence="5" id="KW-0997">Cell inner membrane</keyword>
<keyword evidence="9" id="KW-0472">Membrane</keyword>
<dbReference type="Gene3D" id="3.30.1150.10">
    <property type="match status" value="1"/>
</dbReference>
<dbReference type="RefSeq" id="WP_004370363.1">
    <property type="nucleotide sequence ID" value="NZ_GL833119.1"/>
</dbReference>
<keyword evidence="6" id="KW-0812">Transmembrane</keyword>
<evidence type="ECO:0000256" key="7">
    <source>
        <dbReference type="ARBA" id="ARBA00022927"/>
    </source>
</evidence>
<comment type="caution">
    <text evidence="11">The sequence shown here is derived from an EMBL/GenBank/DDBJ whole genome shotgun (WGS) entry which is preliminary data.</text>
</comment>
<dbReference type="PANTHER" id="PTHR33446:SF2">
    <property type="entry name" value="PROTEIN TONB"/>
    <property type="match status" value="1"/>
</dbReference>
<dbReference type="InterPro" id="IPR006260">
    <property type="entry name" value="TonB/TolA_C"/>
</dbReference>
<dbReference type="HOGENOM" id="CLU_065795_0_1_10"/>
<gene>
    <name evidence="11" type="ORF">HMPREF0663_12149</name>
</gene>
<dbReference type="Proteomes" id="UP000005580">
    <property type="component" value="Unassembled WGS sequence"/>
</dbReference>
<evidence type="ECO:0000256" key="1">
    <source>
        <dbReference type="ARBA" id="ARBA00004383"/>
    </source>
</evidence>
<evidence type="ECO:0000313" key="11">
    <source>
        <dbReference type="EMBL" id="EFZ36082.1"/>
    </source>
</evidence>
<comment type="similarity">
    <text evidence="2">Belongs to the TonB family.</text>
</comment>
<keyword evidence="7" id="KW-0653">Protein transport</keyword>
<dbReference type="SUPFAM" id="SSF74653">
    <property type="entry name" value="TolA/TonB C-terminal domain"/>
    <property type="match status" value="1"/>
</dbReference>
<keyword evidence="4" id="KW-1003">Cell membrane</keyword>
<dbReference type="EMBL" id="AEPE02000006">
    <property type="protein sequence ID" value="EFZ36082.1"/>
    <property type="molecule type" value="Genomic_DNA"/>
</dbReference>
<evidence type="ECO:0000256" key="3">
    <source>
        <dbReference type="ARBA" id="ARBA00022448"/>
    </source>
</evidence>
<organism evidence="11 12">
    <name type="scientific">Hoylesella oralis ATCC 33269</name>
    <dbReference type="NCBI Taxonomy" id="873533"/>
    <lineage>
        <taxon>Bacteria</taxon>
        <taxon>Pseudomonadati</taxon>
        <taxon>Bacteroidota</taxon>
        <taxon>Bacteroidia</taxon>
        <taxon>Bacteroidales</taxon>
        <taxon>Prevotellaceae</taxon>
        <taxon>Hoylesella</taxon>
    </lineage>
</organism>
<evidence type="ECO:0000313" key="12">
    <source>
        <dbReference type="Proteomes" id="UP000005580"/>
    </source>
</evidence>
<dbReference type="eggNOG" id="COG0810">
    <property type="taxonomic scope" value="Bacteria"/>
</dbReference>
<feature type="domain" description="TonB C-terminal" evidence="10">
    <location>
        <begin position="242"/>
        <end position="307"/>
    </location>
</feature>
<dbReference type="STRING" id="28134.SAMN05444288_2250"/>
<name>E7RS81_9BACT</name>
<evidence type="ECO:0000256" key="6">
    <source>
        <dbReference type="ARBA" id="ARBA00022692"/>
    </source>
</evidence>
<dbReference type="GO" id="GO:0055085">
    <property type="term" value="P:transmembrane transport"/>
    <property type="evidence" value="ECO:0007669"/>
    <property type="project" value="InterPro"/>
</dbReference>
<dbReference type="PANTHER" id="PTHR33446">
    <property type="entry name" value="PROTEIN TONB-RELATED"/>
    <property type="match status" value="1"/>
</dbReference>
<dbReference type="GO" id="GO:0031992">
    <property type="term" value="F:energy transducer activity"/>
    <property type="evidence" value="ECO:0007669"/>
    <property type="project" value="TreeGrafter"/>
</dbReference>
<protein>
    <submittedName>
        <fullName evidence="11">TonB family domain protein</fullName>
    </submittedName>
</protein>
<dbReference type="InterPro" id="IPR051045">
    <property type="entry name" value="TonB-dependent_transducer"/>
</dbReference>
<keyword evidence="12" id="KW-1185">Reference proteome</keyword>